<feature type="signal peptide" evidence="1">
    <location>
        <begin position="1"/>
        <end position="16"/>
    </location>
</feature>
<feature type="chain" id="PRO_5036271879" description="Secreted protein" evidence="1">
    <location>
        <begin position="17"/>
        <end position="157"/>
    </location>
</feature>
<dbReference type="Proteomes" id="UP000729402">
    <property type="component" value="Unassembled WGS sequence"/>
</dbReference>
<evidence type="ECO:0000256" key="1">
    <source>
        <dbReference type="SAM" id="SignalP"/>
    </source>
</evidence>
<protein>
    <recommendedName>
        <fullName evidence="5">Secreted protein</fullName>
    </recommendedName>
</protein>
<reference evidence="2" key="2">
    <citation type="submission" date="2021-02" db="EMBL/GenBank/DDBJ databases">
        <authorList>
            <person name="Kimball J.A."/>
            <person name="Haas M.W."/>
            <person name="Macchietto M."/>
            <person name="Kono T."/>
            <person name="Duquette J."/>
            <person name="Shao M."/>
        </authorList>
    </citation>
    <scope>NUCLEOTIDE SEQUENCE</scope>
    <source>
        <tissue evidence="2">Fresh leaf tissue</tissue>
    </source>
</reference>
<evidence type="ECO:0000313" key="4">
    <source>
        <dbReference type="Proteomes" id="UP000729402"/>
    </source>
</evidence>
<comment type="caution">
    <text evidence="2">The sequence shown here is derived from an EMBL/GenBank/DDBJ whole genome shotgun (WGS) entry which is preliminary data.</text>
</comment>
<proteinExistence type="predicted"/>
<dbReference type="AlphaFoldDB" id="A0A8J5RZA9"/>
<dbReference type="EMBL" id="JAAALK010000286">
    <property type="protein sequence ID" value="KAG8063566.1"/>
    <property type="molecule type" value="Genomic_DNA"/>
</dbReference>
<evidence type="ECO:0000313" key="3">
    <source>
        <dbReference type="EMBL" id="KAG8063567.1"/>
    </source>
</evidence>
<keyword evidence="1" id="KW-0732">Signal</keyword>
<gene>
    <name evidence="3" type="ORF">GUJ93_ZPchr0003g17168</name>
    <name evidence="2" type="ORF">GUJ93_ZPchr0003g18301</name>
</gene>
<sequence>MAASALLRLLFPTASGHKDPATARPSSTSLQASDSWSSLAVVPGACSPPLLTGVDSPAWTLVARATGAALHARRGRPRPIHGCLGSASPPLPHCIGPQGPGHSQALFDIPPGVRFLELARRRSRSLLAAASHRRGLRWLEPSAPPFTPAGVSCLTGC</sequence>
<name>A0A8J5RZA9_ZIZPA</name>
<evidence type="ECO:0008006" key="5">
    <source>
        <dbReference type="Google" id="ProtNLM"/>
    </source>
</evidence>
<evidence type="ECO:0000313" key="2">
    <source>
        <dbReference type="EMBL" id="KAG8063566.1"/>
    </source>
</evidence>
<accession>A0A8J5RZA9</accession>
<reference evidence="2" key="1">
    <citation type="journal article" date="2021" name="bioRxiv">
        <title>Whole Genome Assembly and Annotation of Northern Wild Rice, Zizania palustris L., Supports a Whole Genome Duplication in the Zizania Genus.</title>
        <authorList>
            <person name="Haas M."/>
            <person name="Kono T."/>
            <person name="Macchietto M."/>
            <person name="Millas R."/>
            <person name="McGilp L."/>
            <person name="Shao M."/>
            <person name="Duquette J."/>
            <person name="Hirsch C.N."/>
            <person name="Kimball J."/>
        </authorList>
    </citation>
    <scope>NUCLEOTIDE SEQUENCE</scope>
    <source>
        <tissue evidence="2">Fresh leaf tissue</tissue>
    </source>
</reference>
<dbReference type="EMBL" id="JAAALK010000286">
    <property type="protein sequence ID" value="KAG8063567.1"/>
    <property type="molecule type" value="Genomic_DNA"/>
</dbReference>
<organism evidence="2 4">
    <name type="scientific">Zizania palustris</name>
    <name type="common">Northern wild rice</name>
    <dbReference type="NCBI Taxonomy" id="103762"/>
    <lineage>
        <taxon>Eukaryota</taxon>
        <taxon>Viridiplantae</taxon>
        <taxon>Streptophyta</taxon>
        <taxon>Embryophyta</taxon>
        <taxon>Tracheophyta</taxon>
        <taxon>Spermatophyta</taxon>
        <taxon>Magnoliopsida</taxon>
        <taxon>Liliopsida</taxon>
        <taxon>Poales</taxon>
        <taxon>Poaceae</taxon>
        <taxon>BOP clade</taxon>
        <taxon>Oryzoideae</taxon>
        <taxon>Oryzeae</taxon>
        <taxon>Zizaniinae</taxon>
        <taxon>Zizania</taxon>
    </lineage>
</organism>
<keyword evidence="4" id="KW-1185">Reference proteome</keyword>